<evidence type="ECO:0000259" key="1">
    <source>
        <dbReference type="Pfam" id="PF14455"/>
    </source>
</evidence>
<proteinExistence type="predicted"/>
<evidence type="ECO:0000313" key="2">
    <source>
        <dbReference type="EMBL" id="GAA0574668.1"/>
    </source>
</evidence>
<feature type="domain" description="Metal binding" evidence="1">
    <location>
        <begin position="9"/>
        <end position="178"/>
    </location>
</feature>
<comment type="caution">
    <text evidence="2">The sequence shown here is derived from an EMBL/GenBank/DDBJ whole genome shotgun (WGS) entry which is preliminary data.</text>
</comment>
<dbReference type="InterPro" id="IPR025873">
    <property type="entry name" value="Metal-bd_dom_prd"/>
</dbReference>
<dbReference type="Proteomes" id="UP001501588">
    <property type="component" value="Unassembled WGS sequence"/>
</dbReference>
<keyword evidence="3" id="KW-1185">Reference proteome</keyword>
<sequence>MPDGTEVLVDPAVSRGKFERELANYRTFEDAMQRRGQWLLRAEFPEVFTVFAAPRGTPPVVVFGALLDYTNYDLWPPSVRLVNPFTRQPYRYAELLTRLPRRDPAAPPPAVPGMPTPVQELMQAFKPEDVPFLCVPGTREYHANPGHSGDDWLLRRADGEGSIYNILDVLWRYGVDPIAGLQMQMTLAPAFDRIPE</sequence>
<organism evidence="2 3">
    <name type="scientific">Craurococcus roseus</name>
    <dbReference type="NCBI Taxonomy" id="77585"/>
    <lineage>
        <taxon>Bacteria</taxon>
        <taxon>Pseudomonadati</taxon>
        <taxon>Pseudomonadota</taxon>
        <taxon>Alphaproteobacteria</taxon>
        <taxon>Acetobacterales</taxon>
        <taxon>Acetobacteraceae</taxon>
        <taxon>Craurococcus</taxon>
    </lineage>
</organism>
<evidence type="ECO:0000313" key="3">
    <source>
        <dbReference type="Proteomes" id="UP001501588"/>
    </source>
</evidence>
<dbReference type="Pfam" id="PF14455">
    <property type="entry name" value="Metal_CEHH"/>
    <property type="match status" value="1"/>
</dbReference>
<dbReference type="RefSeq" id="WP_343894242.1">
    <property type="nucleotide sequence ID" value="NZ_BAAAFZ010000009.1"/>
</dbReference>
<accession>A0ABN1EUD0</accession>
<name>A0ABN1EUD0_9PROT</name>
<reference evidence="2 3" key="1">
    <citation type="journal article" date="2019" name="Int. J. Syst. Evol. Microbiol.">
        <title>The Global Catalogue of Microorganisms (GCM) 10K type strain sequencing project: providing services to taxonomists for standard genome sequencing and annotation.</title>
        <authorList>
            <consortium name="The Broad Institute Genomics Platform"/>
            <consortium name="The Broad Institute Genome Sequencing Center for Infectious Disease"/>
            <person name="Wu L."/>
            <person name="Ma J."/>
        </authorList>
    </citation>
    <scope>NUCLEOTIDE SEQUENCE [LARGE SCALE GENOMIC DNA]</scope>
    <source>
        <strain evidence="2 3">JCM 9933</strain>
    </source>
</reference>
<dbReference type="EMBL" id="BAAAFZ010000009">
    <property type="protein sequence ID" value="GAA0574668.1"/>
    <property type="molecule type" value="Genomic_DNA"/>
</dbReference>
<protein>
    <recommendedName>
        <fullName evidence="1">Metal binding domain-containing protein</fullName>
    </recommendedName>
</protein>
<gene>
    <name evidence="2" type="ORF">GCM10009416_11710</name>
</gene>